<evidence type="ECO:0000313" key="1">
    <source>
        <dbReference type="EMBL" id="MBB6354024.1"/>
    </source>
</evidence>
<protein>
    <submittedName>
        <fullName evidence="1">Glutaconate CoA-transferase subunit B</fullName>
        <ecNumber evidence="1">2.8.3.12</ecNumber>
    </submittedName>
</protein>
<dbReference type="EC" id="2.8.3.12" evidence="1"/>
<dbReference type="EMBL" id="JACHOU010000003">
    <property type="protein sequence ID" value="MBB6354024.1"/>
    <property type="molecule type" value="Genomic_DNA"/>
</dbReference>
<dbReference type="SUPFAM" id="SSF100950">
    <property type="entry name" value="NagB/RpiA/CoA transferase-like"/>
    <property type="match status" value="1"/>
</dbReference>
<dbReference type="InterPro" id="IPR004165">
    <property type="entry name" value="CoA_trans_fam_I"/>
</dbReference>
<evidence type="ECO:0000313" key="2">
    <source>
        <dbReference type="Proteomes" id="UP000536262"/>
    </source>
</evidence>
<dbReference type="AlphaFoldDB" id="A0A7X0F6J9"/>
<dbReference type="GO" id="GO:0018730">
    <property type="term" value="F:glutaconate CoA-transferase activity"/>
    <property type="evidence" value="ECO:0007669"/>
    <property type="project" value="UniProtKB-EC"/>
</dbReference>
<dbReference type="Proteomes" id="UP000536262">
    <property type="component" value="Unassembled WGS sequence"/>
</dbReference>
<dbReference type="SMART" id="SM00882">
    <property type="entry name" value="CoA_trans"/>
    <property type="match status" value="1"/>
</dbReference>
<dbReference type="InterPro" id="IPR037171">
    <property type="entry name" value="NagB/RpiA_transferase-like"/>
</dbReference>
<accession>A0A7X0F6J9</accession>
<gene>
    <name evidence="1" type="ORF">GGR00_001798</name>
</gene>
<comment type="caution">
    <text evidence="1">The sequence shown here is derived from an EMBL/GenBank/DDBJ whole genome shotgun (WGS) entry which is preliminary data.</text>
</comment>
<reference evidence="1 2" key="1">
    <citation type="submission" date="2020-08" db="EMBL/GenBank/DDBJ databases">
        <title>Genomic Encyclopedia of Type Strains, Phase IV (KMG-IV): sequencing the most valuable type-strain genomes for metagenomic binning, comparative biology and taxonomic classification.</title>
        <authorList>
            <person name="Goeker M."/>
        </authorList>
    </citation>
    <scope>NUCLEOTIDE SEQUENCE [LARGE SCALE GENOMIC DNA]</scope>
    <source>
        <strain evidence="1 2">DSM 7051</strain>
    </source>
</reference>
<keyword evidence="1" id="KW-0808">Transferase</keyword>
<proteinExistence type="predicted"/>
<organism evidence="1 2">
    <name type="scientific">Aminobacter aganoensis</name>
    <dbReference type="NCBI Taxonomy" id="83264"/>
    <lineage>
        <taxon>Bacteria</taxon>
        <taxon>Pseudomonadati</taxon>
        <taxon>Pseudomonadota</taxon>
        <taxon>Alphaproteobacteria</taxon>
        <taxon>Hyphomicrobiales</taxon>
        <taxon>Phyllobacteriaceae</taxon>
        <taxon>Aminobacter</taxon>
    </lineage>
</organism>
<dbReference type="RefSeq" id="WP_055973708.1">
    <property type="nucleotide sequence ID" value="NZ_BAABEG010000001.1"/>
</dbReference>
<name>A0A7X0F6J9_9HYPH</name>
<keyword evidence="2" id="KW-1185">Reference proteome</keyword>
<sequence length="259" mass="27726">MGKHQATDAYTTSELLSVMCSRVMRDGLIIFAGVGVPLLGATLAQRLNAPSLTILFEGGIIGPFIQPGRLPPSTNEMRTAEKANMLLSPTDVLALLQRGYVDIGFIGGAQIDQYGNVNSSYLGDHRQPSTRLPGSGGGNDIASLAETIVIMPHEKKRFVETVDFITSPGYVAGGQSRAKCGLIAGGVLKVITNLCVFDCHPQTRRLSVSALHPGVKIDAVLDNMGFRPDIPDNIVVSEPPSLEELSILRGIDPTRMYLK</sequence>
<dbReference type="PANTHER" id="PTHR43293">
    <property type="entry name" value="ACETATE COA-TRANSFERASE YDIF"/>
    <property type="match status" value="1"/>
</dbReference>
<dbReference type="Pfam" id="PF01144">
    <property type="entry name" value="CoA_trans"/>
    <property type="match status" value="1"/>
</dbReference>
<dbReference type="Gene3D" id="3.40.1080.10">
    <property type="entry name" value="Glutaconate Coenzyme A-transferase"/>
    <property type="match status" value="1"/>
</dbReference>
<dbReference type="PANTHER" id="PTHR43293:SF3">
    <property type="entry name" value="CHOLESTEROL RING-CLEAVING HYDROLASE IPDB SUBUNIT"/>
    <property type="match status" value="1"/>
</dbReference>